<comment type="caution">
    <text evidence="2">The sequence shown here is derived from an EMBL/GenBank/DDBJ whole genome shotgun (WGS) entry which is preliminary data.</text>
</comment>
<organism evidence="2 3">
    <name type="scientific">Diploptera punctata</name>
    <name type="common">Pacific beetle cockroach</name>
    <dbReference type="NCBI Taxonomy" id="6984"/>
    <lineage>
        <taxon>Eukaryota</taxon>
        <taxon>Metazoa</taxon>
        <taxon>Ecdysozoa</taxon>
        <taxon>Arthropoda</taxon>
        <taxon>Hexapoda</taxon>
        <taxon>Insecta</taxon>
        <taxon>Pterygota</taxon>
        <taxon>Neoptera</taxon>
        <taxon>Polyneoptera</taxon>
        <taxon>Dictyoptera</taxon>
        <taxon>Blattodea</taxon>
        <taxon>Blaberoidea</taxon>
        <taxon>Blaberidae</taxon>
        <taxon>Diplopterinae</taxon>
        <taxon>Diploptera</taxon>
    </lineage>
</organism>
<dbReference type="Proteomes" id="UP001233999">
    <property type="component" value="Unassembled WGS sequence"/>
</dbReference>
<keyword evidence="1" id="KW-1133">Transmembrane helix</keyword>
<protein>
    <submittedName>
        <fullName evidence="2">Uncharacterized protein</fullName>
    </submittedName>
</protein>
<keyword evidence="3" id="KW-1185">Reference proteome</keyword>
<dbReference type="EMBL" id="JASPKZ010007822">
    <property type="protein sequence ID" value="KAJ9582157.1"/>
    <property type="molecule type" value="Genomic_DNA"/>
</dbReference>
<evidence type="ECO:0000313" key="3">
    <source>
        <dbReference type="Proteomes" id="UP001233999"/>
    </source>
</evidence>
<keyword evidence="1" id="KW-0472">Membrane</keyword>
<feature type="non-terminal residue" evidence="2">
    <location>
        <position position="1"/>
    </location>
</feature>
<proteinExistence type="predicted"/>
<dbReference type="AlphaFoldDB" id="A0AAD7ZKN9"/>
<reference evidence="2" key="2">
    <citation type="submission" date="2023-05" db="EMBL/GenBank/DDBJ databases">
        <authorList>
            <person name="Fouks B."/>
        </authorList>
    </citation>
    <scope>NUCLEOTIDE SEQUENCE</scope>
    <source>
        <strain evidence="2">Stay&amp;Tobe</strain>
        <tissue evidence="2">Testes</tissue>
    </source>
</reference>
<gene>
    <name evidence="2" type="ORF">L9F63_003499</name>
</gene>
<evidence type="ECO:0000256" key="1">
    <source>
        <dbReference type="SAM" id="Phobius"/>
    </source>
</evidence>
<accession>A0AAD7ZKN9</accession>
<name>A0AAD7ZKN9_DIPPU</name>
<feature type="non-terminal residue" evidence="2">
    <location>
        <position position="98"/>
    </location>
</feature>
<reference evidence="2" key="1">
    <citation type="journal article" date="2023" name="IScience">
        <title>Live-bearing cockroach genome reveals convergent evolutionary mechanisms linked to viviparity in insects and beyond.</title>
        <authorList>
            <person name="Fouks B."/>
            <person name="Harrison M.C."/>
            <person name="Mikhailova A.A."/>
            <person name="Marchal E."/>
            <person name="English S."/>
            <person name="Carruthers M."/>
            <person name="Jennings E.C."/>
            <person name="Chiamaka E.L."/>
            <person name="Frigard R.A."/>
            <person name="Pippel M."/>
            <person name="Attardo G.M."/>
            <person name="Benoit J.B."/>
            <person name="Bornberg-Bauer E."/>
            <person name="Tobe S.S."/>
        </authorList>
    </citation>
    <scope>NUCLEOTIDE SEQUENCE</scope>
    <source>
        <strain evidence="2">Stay&amp;Tobe</strain>
    </source>
</reference>
<sequence length="98" mass="11712">WTLERFSNTWMVKVIMIYDYLSLVNLWKKRFSNREYFDLEIMILHVSSMPKVCKWLLIFTFRIGDLRLGIIIATPAVKVYVNTTYYNVAMAYTIIFLG</sequence>
<keyword evidence="1" id="KW-0812">Transmembrane</keyword>
<feature type="transmembrane region" description="Helical" evidence="1">
    <location>
        <begin position="6"/>
        <end position="27"/>
    </location>
</feature>
<evidence type="ECO:0000313" key="2">
    <source>
        <dbReference type="EMBL" id="KAJ9582157.1"/>
    </source>
</evidence>